<evidence type="ECO:0000256" key="1">
    <source>
        <dbReference type="SAM" id="Coils"/>
    </source>
</evidence>
<dbReference type="InterPro" id="IPR036890">
    <property type="entry name" value="HATPase_C_sf"/>
</dbReference>
<evidence type="ECO:0000313" key="4">
    <source>
        <dbReference type="Proteomes" id="UP000283672"/>
    </source>
</evidence>
<comment type="caution">
    <text evidence="3">The sequence shown here is derived from an EMBL/GenBank/DDBJ whole genome shotgun (WGS) entry which is preliminary data.</text>
</comment>
<dbReference type="Pfam" id="PF13589">
    <property type="entry name" value="HATPase_c_3"/>
    <property type="match status" value="1"/>
</dbReference>
<dbReference type="SMART" id="SM00387">
    <property type="entry name" value="HATPase_c"/>
    <property type="match status" value="1"/>
</dbReference>
<dbReference type="Gene3D" id="3.30.565.10">
    <property type="entry name" value="Histidine kinase-like ATPase, C-terminal domain"/>
    <property type="match status" value="2"/>
</dbReference>
<keyword evidence="1" id="KW-0175">Coiled coil</keyword>
<evidence type="ECO:0000259" key="2">
    <source>
        <dbReference type="SMART" id="SM00387"/>
    </source>
</evidence>
<protein>
    <submittedName>
        <fullName evidence="3">GHKL domain-containing protein</fullName>
    </submittedName>
</protein>
<dbReference type="AlphaFoldDB" id="A0AA92V982"/>
<evidence type="ECO:0000313" key="3">
    <source>
        <dbReference type="EMBL" id="RHL33287.1"/>
    </source>
</evidence>
<dbReference type="EMBL" id="QROP01000067">
    <property type="protein sequence ID" value="RHL33287.1"/>
    <property type="molecule type" value="Genomic_DNA"/>
</dbReference>
<feature type="coiled-coil region" evidence="1">
    <location>
        <begin position="541"/>
        <end position="609"/>
    </location>
</feature>
<dbReference type="RefSeq" id="WP_118417117.1">
    <property type="nucleotide sequence ID" value="NZ_QROP01000067.1"/>
</dbReference>
<dbReference type="Proteomes" id="UP000283672">
    <property type="component" value="Unassembled WGS sequence"/>
</dbReference>
<name>A0AA92V982_9BACT</name>
<dbReference type="SUPFAM" id="SSF55874">
    <property type="entry name" value="ATPase domain of HSP90 chaperone/DNA topoisomerase II/histidine kinase"/>
    <property type="match status" value="2"/>
</dbReference>
<organism evidence="3 4">
    <name type="scientific">Segatella copri</name>
    <dbReference type="NCBI Taxonomy" id="165179"/>
    <lineage>
        <taxon>Bacteria</taxon>
        <taxon>Pseudomonadati</taxon>
        <taxon>Bacteroidota</taxon>
        <taxon>Bacteroidia</taxon>
        <taxon>Bacteroidales</taxon>
        <taxon>Prevotellaceae</taxon>
        <taxon>Segatella</taxon>
    </lineage>
</organism>
<gene>
    <name evidence="3" type="ORF">DW026_14515</name>
</gene>
<dbReference type="InterPro" id="IPR003594">
    <property type="entry name" value="HATPase_dom"/>
</dbReference>
<proteinExistence type="predicted"/>
<reference evidence="3 4" key="1">
    <citation type="submission" date="2018-08" db="EMBL/GenBank/DDBJ databases">
        <title>A genome reference for cultivated species of the human gut microbiota.</title>
        <authorList>
            <person name="Zou Y."/>
            <person name="Xue W."/>
            <person name="Luo G."/>
        </authorList>
    </citation>
    <scope>NUCLEOTIDE SEQUENCE [LARGE SCALE GENOMIC DNA]</scope>
    <source>
        <strain evidence="3 4">AF38-11</strain>
    </source>
</reference>
<sequence length="850" mass="97709">MLDKIPFKVSARTARLIGRENVATAKGAIIELVKNGYDADSPFSIVLIDNRCGVYHNRLDRKLYAQYLSLGVEDNLLASIYQLKDDAYYERIDVDIEKIGILKKHLQSYSCLYIIDAGEGMTDSIIRNCWMTIGTDNKSTNFTTHGGRVKAGAKGIGRFALDKLGERCEMFTFFDPTVHEDKNKYDETSDFCGYHWIVNWNDFEGKEKTIDHVSAELEGISDLTYMDCLRQLPLTSSLEKLVEDKSLSHGTILKISGLRDIWDDEAIKNVYEDLGVLVPPSENRDFTISLVSLDSPQKYGEVESSFCDDFDYKIVAHADADQNVNIRIYRNEYNVEAIPLSFYNRENQQEHPYRREDFMRGYWDATRTFGQLIPGFRDSDVDGVLAKIGTFDFVFYYLKRSATKNDEARFFYRQCPYNLRKSWLDKFGGIKLFRDNFRVRPYGEKNDSAFDWLGIGMRKNNSPAGIAKKQGGYRVESENIAGSILISRLANIDFEDKSSREGLQENKTFAILKQIIIGIIRIFEDDRALIARELAADDQERNGAARDREKAEELANKIIEEHRKKRLTSVASDDENSFDYQLNLLATVNEQKNEEIKQLHEEQRILRALASSGLMLASFAHDLSKYNANLDNRYDNIVELLNGKVTIDDFPAVRRKNPFMLLNLARENDSKMQRWFSFSTDIVKKDKRKRKAVALVAYFDKLEETWSGIFGERDIHFLHDRVADVSIRAFEIDLDSIFYNLISNSVEAFIRLRENRDRVITVCVEQNEKSIIFTYRDSGPGLSDEIVNPTDIFKPLFTTKRSTSTGEEIGTGLGMWLVKLISEDNDARVMLLTPKEGFGVQIIFPIKYKR</sequence>
<feature type="domain" description="Histidine kinase/HSP90-like ATPase" evidence="2">
    <location>
        <begin position="729"/>
        <end position="848"/>
    </location>
</feature>
<dbReference type="PANTHER" id="PTHR43065">
    <property type="entry name" value="SENSOR HISTIDINE KINASE"/>
    <property type="match status" value="1"/>
</dbReference>
<dbReference type="Pfam" id="PF02518">
    <property type="entry name" value="HATPase_c"/>
    <property type="match status" value="1"/>
</dbReference>
<accession>A0AA92V982</accession>